<protein>
    <submittedName>
        <fullName evidence="1">Uncharacterized protein</fullName>
    </submittedName>
</protein>
<accession>A0A0E9TDT1</accession>
<sequence length="13" mass="1475">MTGTKYWGGLFTL</sequence>
<evidence type="ECO:0000313" key="1">
    <source>
        <dbReference type="EMBL" id="JAH50888.1"/>
    </source>
</evidence>
<name>A0A0E9TDT1_ANGAN</name>
<dbReference type="EMBL" id="GBXM01057689">
    <property type="protein sequence ID" value="JAH50888.1"/>
    <property type="molecule type" value="Transcribed_RNA"/>
</dbReference>
<proteinExistence type="predicted"/>
<reference evidence="1" key="2">
    <citation type="journal article" date="2015" name="Fish Shellfish Immunol.">
        <title>Early steps in the European eel (Anguilla anguilla)-Vibrio vulnificus interaction in the gills: Role of the RtxA13 toxin.</title>
        <authorList>
            <person name="Callol A."/>
            <person name="Pajuelo D."/>
            <person name="Ebbesson L."/>
            <person name="Teles M."/>
            <person name="MacKenzie S."/>
            <person name="Amaro C."/>
        </authorList>
    </citation>
    <scope>NUCLEOTIDE SEQUENCE</scope>
</reference>
<reference evidence="1" key="1">
    <citation type="submission" date="2014-11" db="EMBL/GenBank/DDBJ databases">
        <authorList>
            <person name="Amaro Gonzalez C."/>
        </authorList>
    </citation>
    <scope>NUCLEOTIDE SEQUENCE</scope>
</reference>
<organism evidence="1">
    <name type="scientific">Anguilla anguilla</name>
    <name type="common">European freshwater eel</name>
    <name type="synonym">Muraena anguilla</name>
    <dbReference type="NCBI Taxonomy" id="7936"/>
    <lineage>
        <taxon>Eukaryota</taxon>
        <taxon>Metazoa</taxon>
        <taxon>Chordata</taxon>
        <taxon>Craniata</taxon>
        <taxon>Vertebrata</taxon>
        <taxon>Euteleostomi</taxon>
        <taxon>Actinopterygii</taxon>
        <taxon>Neopterygii</taxon>
        <taxon>Teleostei</taxon>
        <taxon>Anguilliformes</taxon>
        <taxon>Anguillidae</taxon>
        <taxon>Anguilla</taxon>
    </lineage>
</organism>